<dbReference type="Gramene" id="KRH24355">
    <property type="protein sequence ID" value="KRH24355"/>
    <property type="gene ID" value="GLYMA_12G036300"/>
</dbReference>
<dbReference type="AlphaFoldDB" id="A0A0R0H9G2"/>
<proteinExistence type="predicted"/>
<evidence type="ECO:0000313" key="3">
    <source>
        <dbReference type="Proteomes" id="UP000008827"/>
    </source>
</evidence>
<evidence type="ECO:0000313" key="1">
    <source>
        <dbReference type="EMBL" id="KRH24355.1"/>
    </source>
</evidence>
<dbReference type="Proteomes" id="UP000008827">
    <property type="component" value="Chromosome 12"/>
</dbReference>
<reference evidence="1" key="3">
    <citation type="submission" date="2018-07" db="EMBL/GenBank/DDBJ databases">
        <title>WGS assembly of Glycine max.</title>
        <authorList>
            <person name="Schmutz J."/>
            <person name="Cannon S."/>
            <person name="Schlueter J."/>
            <person name="Ma J."/>
            <person name="Mitros T."/>
            <person name="Nelson W."/>
            <person name="Hyten D."/>
            <person name="Song Q."/>
            <person name="Thelen J."/>
            <person name="Cheng J."/>
            <person name="Xu D."/>
            <person name="Hellsten U."/>
            <person name="May G."/>
            <person name="Yu Y."/>
            <person name="Sakurai T."/>
            <person name="Umezawa T."/>
            <person name="Bhattacharyya M."/>
            <person name="Sandhu D."/>
            <person name="Valliyodan B."/>
            <person name="Lindquist E."/>
            <person name="Peto M."/>
            <person name="Grant D."/>
            <person name="Shu S."/>
            <person name="Goodstein D."/>
            <person name="Barry K."/>
            <person name="Futrell-Griggs M."/>
            <person name="Abernathy B."/>
            <person name="Du J."/>
            <person name="Tian Z."/>
            <person name="Zhu L."/>
            <person name="Gill N."/>
            <person name="Joshi T."/>
            <person name="Libault M."/>
            <person name="Sethuraman A."/>
            <person name="Zhang X."/>
            <person name="Shinozaki K."/>
            <person name="Nguyen H."/>
            <person name="Wing R."/>
            <person name="Cregan P."/>
            <person name="Specht J."/>
            <person name="Grimwood J."/>
            <person name="Rokhsar D."/>
            <person name="Stacey G."/>
            <person name="Shoemaker R."/>
            <person name="Jackson S."/>
        </authorList>
    </citation>
    <scope>NUCLEOTIDE SEQUENCE</scope>
    <source>
        <tissue evidence="1">Callus</tissue>
    </source>
</reference>
<reference evidence="1 2" key="1">
    <citation type="journal article" date="2010" name="Nature">
        <title>Genome sequence of the palaeopolyploid soybean.</title>
        <authorList>
            <person name="Schmutz J."/>
            <person name="Cannon S.B."/>
            <person name="Schlueter J."/>
            <person name="Ma J."/>
            <person name="Mitros T."/>
            <person name="Nelson W."/>
            <person name="Hyten D.L."/>
            <person name="Song Q."/>
            <person name="Thelen J.J."/>
            <person name="Cheng J."/>
            <person name="Xu D."/>
            <person name="Hellsten U."/>
            <person name="May G.D."/>
            <person name="Yu Y."/>
            <person name="Sakurai T."/>
            <person name="Umezawa T."/>
            <person name="Bhattacharyya M.K."/>
            <person name="Sandhu D."/>
            <person name="Valliyodan B."/>
            <person name="Lindquist E."/>
            <person name="Peto M."/>
            <person name="Grant D."/>
            <person name="Shu S."/>
            <person name="Goodstein D."/>
            <person name="Barry K."/>
            <person name="Futrell-Griggs M."/>
            <person name="Abernathy B."/>
            <person name="Du J."/>
            <person name="Tian Z."/>
            <person name="Zhu L."/>
            <person name="Gill N."/>
            <person name="Joshi T."/>
            <person name="Libault M."/>
            <person name="Sethuraman A."/>
            <person name="Zhang X.-C."/>
            <person name="Shinozaki K."/>
            <person name="Nguyen H.T."/>
            <person name="Wing R.A."/>
            <person name="Cregan P."/>
            <person name="Specht J."/>
            <person name="Grimwood J."/>
            <person name="Rokhsar D."/>
            <person name="Stacey G."/>
            <person name="Shoemaker R.C."/>
            <person name="Jackson S.A."/>
        </authorList>
    </citation>
    <scope>NUCLEOTIDE SEQUENCE</scope>
    <source>
        <strain evidence="2">cv. Williams 82</strain>
        <tissue evidence="1">Callus</tissue>
    </source>
</reference>
<dbReference type="InParanoid" id="A0A0R0H9G2"/>
<gene>
    <name evidence="1" type="ORF">GLYMA_12G036300</name>
</gene>
<dbReference type="EnsemblPlants" id="KRH24355">
    <property type="protein sequence ID" value="KRH24355"/>
    <property type="gene ID" value="GLYMA_12G036300"/>
</dbReference>
<organism evidence="1">
    <name type="scientific">Glycine max</name>
    <name type="common">Soybean</name>
    <name type="synonym">Glycine hispida</name>
    <dbReference type="NCBI Taxonomy" id="3847"/>
    <lineage>
        <taxon>Eukaryota</taxon>
        <taxon>Viridiplantae</taxon>
        <taxon>Streptophyta</taxon>
        <taxon>Embryophyta</taxon>
        <taxon>Tracheophyta</taxon>
        <taxon>Spermatophyta</taxon>
        <taxon>Magnoliopsida</taxon>
        <taxon>eudicotyledons</taxon>
        <taxon>Gunneridae</taxon>
        <taxon>Pentapetalae</taxon>
        <taxon>rosids</taxon>
        <taxon>fabids</taxon>
        <taxon>Fabales</taxon>
        <taxon>Fabaceae</taxon>
        <taxon>Papilionoideae</taxon>
        <taxon>50 kb inversion clade</taxon>
        <taxon>NPAAA clade</taxon>
        <taxon>indigoferoid/millettioid clade</taxon>
        <taxon>Phaseoleae</taxon>
        <taxon>Glycine</taxon>
        <taxon>Glycine subgen. Soja</taxon>
    </lineage>
</organism>
<accession>A0A0R0H9G2</accession>
<keyword evidence="3" id="KW-1185">Reference proteome</keyword>
<evidence type="ECO:0000313" key="2">
    <source>
        <dbReference type="EnsemblPlants" id="KRH24355"/>
    </source>
</evidence>
<name>A0A0R0H9G2_SOYBN</name>
<protein>
    <submittedName>
        <fullName evidence="1 2">Uncharacterized protein</fullName>
    </submittedName>
</protein>
<reference evidence="2" key="2">
    <citation type="submission" date="2018-02" db="UniProtKB">
        <authorList>
            <consortium name="EnsemblPlants"/>
        </authorList>
    </citation>
    <scope>IDENTIFICATION</scope>
    <source>
        <strain evidence="2">Williams 82</strain>
    </source>
</reference>
<dbReference type="EMBL" id="CM000845">
    <property type="protein sequence ID" value="KRH24355.1"/>
    <property type="molecule type" value="Genomic_DNA"/>
</dbReference>
<sequence>MAEWSKAPDSSSGPRERAWVQIPLLTTLH</sequence>